<feature type="region of interest" description="Disordered" evidence="3">
    <location>
        <begin position="411"/>
        <end position="436"/>
    </location>
</feature>
<proteinExistence type="predicted"/>
<dbReference type="STRING" id="1391915.U7Q1U5"/>
<reference evidence="6" key="1">
    <citation type="journal article" date="2014" name="Genome Announc.">
        <title>Genome sequence of the pathogenic fungus Sporothrix schenckii (ATCC 58251).</title>
        <authorList>
            <person name="Cuomo C.A."/>
            <person name="Rodriguez-Del Valle N."/>
            <person name="Perez-Sanchez L."/>
            <person name="Abouelleil A."/>
            <person name="Goldberg J."/>
            <person name="Young S."/>
            <person name="Zeng Q."/>
            <person name="Birren B.W."/>
        </authorList>
    </citation>
    <scope>NUCLEOTIDE SEQUENCE [LARGE SCALE GENOMIC DNA]</scope>
    <source>
        <strain evidence="6">ATCC 58251 / de Perez 2211183</strain>
    </source>
</reference>
<dbReference type="SUPFAM" id="SSF57701">
    <property type="entry name" value="Zn2/Cys6 DNA-binding domain"/>
    <property type="match status" value="1"/>
</dbReference>
<name>U7Q1U5_SPOS1</name>
<dbReference type="GO" id="GO:0006351">
    <property type="term" value="P:DNA-templated transcription"/>
    <property type="evidence" value="ECO:0007669"/>
    <property type="project" value="InterPro"/>
</dbReference>
<dbReference type="OrthoDB" id="10067394at2759"/>
<dbReference type="AlphaFoldDB" id="U7Q1U5"/>
<dbReference type="PROSITE" id="PS50048">
    <property type="entry name" value="ZN2_CY6_FUNGAL_2"/>
    <property type="match status" value="1"/>
</dbReference>
<dbReference type="Proteomes" id="UP000018087">
    <property type="component" value="Unassembled WGS sequence"/>
</dbReference>
<dbReference type="PANTHER" id="PTHR47431:SF2">
    <property type="entry name" value="ZN(II)2CYS6 TRANSCRIPTION FACTOR (EUROFUNG)"/>
    <property type="match status" value="1"/>
</dbReference>
<protein>
    <recommendedName>
        <fullName evidence="4">Zn(2)-C6 fungal-type domain-containing protein</fullName>
    </recommendedName>
</protein>
<dbReference type="InterPro" id="IPR036864">
    <property type="entry name" value="Zn2-C6_fun-type_DNA-bd_sf"/>
</dbReference>
<gene>
    <name evidence="5" type="ORF">HMPREF1624_00132</name>
</gene>
<evidence type="ECO:0000256" key="2">
    <source>
        <dbReference type="ARBA" id="ARBA00023242"/>
    </source>
</evidence>
<dbReference type="CDD" id="cd00067">
    <property type="entry name" value="GAL4"/>
    <property type="match status" value="1"/>
</dbReference>
<dbReference type="PROSITE" id="PS00463">
    <property type="entry name" value="ZN2_CY6_FUNGAL_1"/>
    <property type="match status" value="1"/>
</dbReference>
<evidence type="ECO:0000256" key="1">
    <source>
        <dbReference type="ARBA" id="ARBA00022723"/>
    </source>
</evidence>
<dbReference type="Gene3D" id="4.10.240.10">
    <property type="entry name" value="Zn(2)-C6 fungal-type DNA-binding domain"/>
    <property type="match status" value="1"/>
</dbReference>
<dbReference type="CDD" id="cd12148">
    <property type="entry name" value="fungal_TF_MHR"/>
    <property type="match status" value="1"/>
</dbReference>
<dbReference type="SMART" id="SM00066">
    <property type="entry name" value="GAL4"/>
    <property type="match status" value="1"/>
</dbReference>
<dbReference type="GO" id="GO:0003677">
    <property type="term" value="F:DNA binding"/>
    <property type="evidence" value="ECO:0007669"/>
    <property type="project" value="InterPro"/>
</dbReference>
<dbReference type="Pfam" id="PF00172">
    <property type="entry name" value="Zn_clus"/>
    <property type="match status" value="1"/>
</dbReference>
<dbReference type="InterPro" id="IPR007219">
    <property type="entry name" value="XnlR_reg_dom"/>
</dbReference>
<accession>U7Q1U5</accession>
<dbReference type="InterPro" id="IPR001138">
    <property type="entry name" value="Zn2Cys6_DnaBD"/>
</dbReference>
<organism evidence="5 6">
    <name type="scientific">Sporothrix schenckii (strain ATCC 58251 / de Perez 2211183)</name>
    <name type="common">Rose-picker's disease fungus</name>
    <dbReference type="NCBI Taxonomy" id="1391915"/>
    <lineage>
        <taxon>Eukaryota</taxon>
        <taxon>Fungi</taxon>
        <taxon>Dikarya</taxon>
        <taxon>Ascomycota</taxon>
        <taxon>Pezizomycotina</taxon>
        <taxon>Sordariomycetes</taxon>
        <taxon>Sordariomycetidae</taxon>
        <taxon>Ophiostomatales</taxon>
        <taxon>Ophiostomataceae</taxon>
        <taxon>Sporothrix</taxon>
    </lineage>
</organism>
<evidence type="ECO:0000313" key="5">
    <source>
        <dbReference type="EMBL" id="ERT01838.1"/>
    </source>
</evidence>
<sequence length="725" mass="78012">MDVLSHIPSSHASPSNASPPLALALALARPLRTSSLACLECRRQHLRCDAGQPACRRCVSARRPCYYAPSRRGRKRRREDGHDAVAVTMAATTATTATTAAATADSQLVFPGPLHVDTSNVLELDHNSLQTDNISDVFTPAVHYASENGSDDHLVDLYYAYFHRAHPFLVPRPLYHAQQYPRYLQLAVQFVGSHYASTKEGRSAGASPCQGTEVLRDRATQILALADSMADSAAEVNTHRIVAMVQALTMMAIALHARHELAASDRAVARALQLAVDRGMHRRPFASSSRTVQHESWRRTWWELYIVDGYLTALHHRSVFRSGGIGANVLLPCEEDVYARAADGERLPPPLSLDDFDARLFSSFDSDGDNDSDGGSKDVDTMHRGRFSSFAYRIDAVRLLGRVLAVTRTSQAQFHNQTETRTRTQTQTQTQTQAQDSFSSVDSALAGWQHHLHPSKTDVVRLGVGRDGSVIDEMLFQAHMLVHYATLVLHCPRSDLVVTLPAAARISCGQADGLGPGPGAAAHAARATRASTRLSGLAALCAPVVQEHTPFFVCGLLLGATVQLAACASRPALRWPFRDSILLAIGVLKTLGRTWALAHNALRLLRDVAGEVLQQSVHSSDSSSGSGAGGGGGAGGVHAGVNIASNVLGNVQDWPARAMVDAGTATSGDGDAALAAFSDLVPSPGFLQTPNRLDSLNQMDQLEQWTLPLMLQLNDHQSSQSTSLC</sequence>
<evidence type="ECO:0000256" key="3">
    <source>
        <dbReference type="SAM" id="MobiDB-lite"/>
    </source>
</evidence>
<evidence type="ECO:0000313" key="6">
    <source>
        <dbReference type="Proteomes" id="UP000018087"/>
    </source>
</evidence>
<dbReference type="EMBL" id="KI440842">
    <property type="protein sequence ID" value="ERT01838.1"/>
    <property type="molecule type" value="Genomic_DNA"/>
</dbReference>
<dbReference type="GO" id="GO:0000981">
    <property type="term" value="F:DNA-binding transcription factor activity, RNA polymerase II-specific"/>
    <property type="evidence" value="ECO:0007669"/>
    <property type="project" value="InterPro"/>
</dbReference>
<dbReference type="GO" id="GO:0008270">
    <property type="term" value="F:zinc ion binding"/>
    <property type="evidence" value="ECO:0007669"/>
    <property type="project" value="InterPro"/>
</dbReference>
<dbReference type="HOGENOM" id="CLU_015502_1_1_1"/>
<dbReference type="eggNOG" id="ENOG502RF8N">
    <property type="taxonomic scope" value="Eukaryota"/>
</dbReference>
<dbReference type="Pfam" id="PF04082">
    <property type="entry name" value="Fungal_trans"/>
    <property type="match status" value="1"/>
</dbReference>
<dbReference type="PANTHER" id="PTHR47431">
    <property type="entry name" value="ZN(II)2CYS6 TRANSCRIPTION FACTOR (EUROFUNG)-RELATED"/>
    <property type="match status" value="1"/>
</dbReference>
<keyword evidence="1" id="KW-0479">Metal-binding</keyword>
<evidence type="ECO:0000259" key="4">
    <source>
        <dbReference type="PROSITE" id="PS50048"/>
    </source>
</evidence>
<feature type="compositionally biased region" description="Low complexity" evidence="3">
    <location>
        <begin position="417"/>
        <end position="435"/>
    </location>
</feature>
<feature type="domain" description="Zn(2)-C6 fungal-type" evidence="4">
    <location>
        <begin position="37"/>
        <end position="67"/>
    </location>
</feature>
<keyword evidence="6" id="KW-1185">Reference proteome</keyword>
<keyword evidence="2" id="KW-0539">Nucleus</keyword>